<name>A0ABS0CZE6_9NOCA</name>
<keyword evidence="3" id="KW-1185">Reference proteome</keyword>
<dbReference type="Proteomes" id="UP000702209">
    <property type="component" value="Unassembled WGS sequence"/>
</dbReference>
<dbReference type="EMBL" id="JADLQX010000023">
    <property type="protein sequence ID" value="MBF6301112.1"/>
    <property type="molecule type" value="Genomic_DNA"/>
</dbReference>
<feature type="chain" id="PRO_5045165559" evidence="1">
    <location>
        <begin position="21"/>
        <end position="50"/>
    </location>
</feature>
<comment type="caution">
    <text evidence="2">The sequence shown here is derived from an EMBL/GenBank/DDBJ whole genome shotgun (WGS) entry which is preliminary data.</text>
</comment>
<gene>
    <name evidence="2" type="ORF">IU459_26725</name>
</gene>
<evidence type="ECO:0000256" key="1">
    <source>
        <dbReference type="SAM" id="SignalP"/>
    </source>
</evidence>
<protein>
    <submittedName>
        <fullName evidence="2">Uncharacterized protein</fullName>
    </submittedName>
</protein>
<accession>A0ABS0CZE6</accession>
<sequence>MSSFISFLTLMLILPGLATAAAYVTVAVSVWLEGRHTAGDSAVRPEVHRS</sequence>
<organism evidence="2 3">
    <name type="scientific">Nocardia amamiensis</name>
    <dbReference type="NCBI Taxonomy" id="404578"/>
    <lineage>
        <taxon>Bacteria</taxon>
        <taxon>Bacillati</taxon>
        <taxon>Actinomycetota</taxon>
        <taxon>Actinomycetes</taxon>
        <taxon>Mycobacteriales</taxon>
        <taxon>Nocardiaceae</taxon>
        <taxon>Nocardia</taxon>
    </lineage>
</organism>
<dbReference type="RefSeq" id="WP_195132333.1">
    <property type="nucleotide sequence ID" value="NZ_JADLQX010000023.1"/>
</dbReference>
<evidence type="ECO:0000313" key="2">
    <source>
        <dbReference type="EMBL" id="MBF6301112.1"/>
    </source>
</evidence>
<feature type="signal peptide" evidence="1">
    <location>
        <begin position="1"/>
        <end position="20"/>
    </location>
</feature>
<keyword evidence="1" id="KW-0732">Signal</keyword>
<evidence type="ECO:0000313" key="3">
    <source>
        <dbReference type="Proteomes" id="UP000702209"/>
    </source>
</evidence>
<proteinExistence type="predicted"/>
<reference evidence="2 3" key="1">
    <citation type="submission" date="2020-10" db="EMBL/GenBank/DDBJ databases">
        <title>Identification of Nocardia species via Next-generation sequencing and recognition of intraspecies genetic diversity.</title>
        <authorList>
            <person name="Li P."/>
            <person name="Li P."/>
            <person name="Lu B."/>
        </authorList>
    </citation>
    <scope>NUCLEOTIDE SEQUENCE [LARGE SCALE GENOMIC DNA]</scope>
    <source>
        <strain evidence="2 3">BJ06-0157</strain>
    </source>
</reference>